<evidence type="ECO:0000313" key="6">
    <source>
        <dbReference type="Proteomes" id="UP000239203"/>
    </source>
</evidence>
<dbReference type="PANTHER" id="PTHR43320">
    <property type="entry name" value="SUGAR KINASE"/>
    <property type="match status" value="1"/>
</dbReference>
<dbReference type="InterPro" id="IPR011611">
    <property type="entry name" value="PfkB_dom"/>
</dbReference>
<dbReference type="SUPFAM" id="SSF53613">
    <property type="entry name" value="Ribokinase-like"/>
    <property type="match status" value="1"/>
</dbReference>
<evidence type="ECO:0000256" key="3">
    <source>
        <dbReference type="ARBA" id="ARBA00022777"/>
    </source>
</evidence>
<dbReference type="InterPro" id="IPR052700">
    <property type="entry name" value="Carb_kinase_PfkB-like"/>
</dbReference>
<proteinExistence type="inferred from homology"/>
<keyword evidence="6" id="KW-1185">Reference proteome</keyword>
<evidence type="ECO:0000259" key="4">
    <source>
        <dbReference type="Pfam" id="PF00294"/>
    </source>
</evidence>
<evidence type="ECO:0000256" key="2">
    <source>
        <dbReference type="ARBA" id="ARBA00022679"/>
    </source>
</evidence>
<comment type="similarity">
    <text evidence="1">Belongs to the carbohydrate kinase PfkB family.</text>
</comment>
<feature type="domain" description="Carbohydrate kinase PfkB" evidence="4">
    <location>
        <begin position="19"/>
        <end position="304"/>
    </location>
</feature>
<sequence length="338" mass="34867">MDAGSKGTAVLGTGVLGSEVLCMGESMVLFVPGEPGPAHEVTTWTRTVGGAESNVACTLARLGVPSAWVSALGDDPFGHAVVAAVAGAGVDVSGVRFDAVRPTGLYIKESDAAGSPVRYYRRGSAASAMGPDVLDRVDLTGVRVVHVSGITAGLSESCRALLWALLDLPRDGFAVSFDLNWRPALWAEQDRGVLRDLARRADIVLVGADEAETVWGVGTPAGIRELLPEPSTVVVKQGADGATLLELGAEPVFEPALRVEVVEPVGAGDAFAAGFLAATLAGAAPSRRLREGHLRAATVLCTHHDVAEPLPVEVASALLDADPGEWSSVKLTAQGVTR</sequence>
<evidence type="ECO:0000313" key="5">
    <source>
        <dbReference type="EMBL" id="PPK70829.1"/>
    </source>
</evidence>
<dbReference type="CDD" id="cd01166">
    <property type="entry name" value="KdgK"/>
    <property type="match status" value="1"/>
</dbReference>
<keyword evidence="2" id="KW-0808">Transferase</keyword>
<comment type="caution">
    <text evidence="5">The sequence shown here is derived from an EMBL/GenBank/DDBJ whole genome shotgun (WGS) entry which is preliminary data.</text>
</comment>
<gene>
    <name evidence="5" type="ORF">CLV40_10115</name>
</gene>
<dbReference type="Pfam" id="PF00294">
    <property type="entry name" value="PfkB"/>
    <property type="match status" value="1"/>
</dbReference>
<dbReference type="AlphaFoldDB" id="A0A2S6H015"/>
<reference evidence="5 6" key="1">
    <citation type="submission" date="2018-02" db="EMBL/GenBank/DDBJ databases">
        <title>Genomic Encyclopedia of Archaeal and Bacterial Type Strains, Phase II (KMG-II): from individual species to whole genera.</title>
        <authorList>
            <person name="Goeker M."/>
        </authorList>
    </citation>
    <scope>NUCLEOTIDE SEQUENCE [LARGE SCALE GENOMIC DNA]</scope>
    <source>
        <strain evidence="5 6">YU 961-1</strain>
    </source>
</reference>
<evidence type="ECO:0000256" key="1">
    <source>
        <dbReference type="ARBA" id="ARBA00010688"/>
    </source>
</evidence>
<dbReference type="InterPro" id="IPR029056">
    <property type="entry name" value="Ribokinase-like"/>
</dbReference>
<dbReference type="Proteomes" id="UP000239203">
    <property type="component" value="Unassembled WGS sequence"/>
</dbReference>
<dbReference type="Gene3D" id="3.40.1190.20">
    <property type="match status" value="1"/>
</dbReference>
<accession>A0A2S6H015</accession>
<name>A0A2S6H015_9PSEU</name>
<dbReference type="PANTHER" id="PTHR43320:SF2">
    <property type="entry name" value="2-DEHYDRO-3-DEOXYGLUCONOKINASE_2-DEHYDRO-3-DEOXYGALACTONOKINASE"/>
    <property type="match status" value="1"/>
</dbReference>
<dbReference type="GO" id="GO:0016301">
    <property type="term" value="F:kinase activity"/>
    <property type="evidence" value="ECO:0007669"/>
    <property type="project" value="UniProtKB-KW"/>
</dbReference>
<dbReference type="EMBL" id="PTIX01000001">
    <property type="protein sequence ID" value="PPK70829.1"/>
    <property type="molecule type" value="Genomic_DNA"/>
</dbReference>
<protein>
    <submittedName>
        <fullName evidence="5">2-dehydro-3-deoxygluconokinase</fullName>
    </submittedName>
</protein>
<organism evidence="5 6">
    <name type="scientific">Actinokineospora auranticolor</name>
    <dbReference type="NCBI Taxonomy" id="155976"/>
    <lineage>
        <taxon>Bacteria</taxon>
        <taxon>Bacillati</taxon>
        <taxon>Actinomycetota</taxon>
        <taxon>Actinomycetes</taxon>
        <taxon>Pseudonocardiales</taxon>
        <taxon>Pseudonocardiaceae</taxon>
        <taxon>Actinokineospora</taxon>
    </lineage>
</organism>
<keyword evidence="3 5" id="KW-0418">Kinase</keyword>